<gene>
    <name evidence="2" type="ORF">DL762_005077</name>
</gene>
<evidence type="ECO:0000313" key="2">
    <source>
        <dbReference type="EMBL" id="RYO85718.1"/>
    </source>
</evidence>
<protein>
    <submittedName>
        <fullName evidence="2">Uncharacterized protein</fullName>
    </submittedName>
</protein>
<evidence type="ECO:0000313" key="3">
    <source>
        <dbReference type="Proteomes" id="UP000294003"/>
    </source>
</evidence>
<dbReference type="PANTHER" id="PTHR34598">
    <property type="entry name" value="BLL6449 PROTEIN"/>
    <property type="match status" value="1"/>
</dbReference>
<comment type="similarity">
    <text evidence="1">Belongs to the asaB hydroxylase/desaturase family.</text>
</comment>
<accession>A0ABY0H5W1</accession>
<dbReference type="Proteomes" id="UP000294003">
    <property type="component" value="Unassembled WGS sequence"/>
</dbReference>
<reference evidence="2 3" key="1">
    <citation type="submission" date="2018-06" db="EMBL/GenBank/DDBJ databases">
        <title>Complete Genomes of Monosporascus.</title>
        <authorList>
            <person name="Robinson A.J."/>
            <person name="Natvig D.O."/>
        </authorList>
    </citation>
    <scope>NUCLEOTIDE SEQUENCE [LARGE SCALE GENOMIC DNA]</scope>
    <source>
        <strain evidence="2 3">CBS 609.92</strain>
    </source>
</reference>
<dbReference type="NCBIfam" id="NF041278">
    <property type="entry name" value="CmcJ_NvfI_EfuI"/>
    <property type="match status" value="1"/>
</dbReference>
<organism evidence="2 3">
    <name type="scientific">Monosporascus cannonballus</name>
    <dbReference type="NCBI Taxonomy" id="155416"/>
    <lineage>
        <taxon>Eukaryota</taxon>
        <taxon>Fungi</taxon>
        <taxon>Dikarya</taxon>
        <taxon>Ascomycota</taxon>
        <taxon>Pezizomycotina</taxon>
        <taxon>Sordariomycetes</taxon>
        <taxon>Xylariomycetidae</taxon>
        <taxon>Xylariales</taxon>
        <taxon>Xylariales incertae sedis</taxon>
        <taxon>Monosporascus</taxon>
    </lineage>
</organism>
<comment type="caution">
    <text evidence="2">The sequence shown here is derived from an EMBL/GenBank/DDBJ whole genome shotgun (WGS) entry which is preliminary data.</text>
</comment>
<dbReference type="EMBL" id="QJNS01000130">
    <property type="protein sequence ID" value="RYO85718.1"/>
    <property type="molecule type" value="Genomic_DNA"/>
</dbReference>
<dbReference type="InterPro" id="IPR044053">
    <property type="entry name" value="AsaB-like"/>
</dbReference>
<proteinExistence type="inferred from homology"/>
<evidence type="ECO:0000256" key="1">
    <source>
        <dbReference type="ARBA" id="ARBA00023604"/>
    </source>
</evidence>
<name>A0ABY0H5W1_9PEZI</name>
<dbReference type="PANTHER" id="PTHR34598:SF3">
    <property type="entry name" value="OXIDOREDUCTASE AN1597"/>
    <property type="match status" value="1"/>
</dbReference>
<keyword evidence="3" id="KW-1185">Reference proteome</keyword>
<sequence>MEDPIVSTIRYAQADSKALVTEKAYILNYPTPPGIPKSNFNIGFFPGIKIHNLRTANLNWDENGVIIAKLPSCMPKADFDDEEQIEKFYLPDVHNCIRDTLGAEEVCIFDYMIRKREPAFPYQAKTKDNAPQPALSAHIDYTPDEIKGRVHKYFKEKADEYGKRHFRIVNAWKPLAGPLRDYPMAYCDAKTMDPNTDLLTVDEVFPTVANEVYQVLYNPNHKWYYIPDQLDIELAIFAGYDSRKGQSLSVPHCSFDLGDKSSGGPRQSIEVRAFVFYGNKEMNGDEH</sequence>